<protein>
    <recommendedName>
        <fullName evidence="4">Pollen Ole e 1 allergen and extensin family protein</fullName>
    </recommendedName>
</protein>
<dbReference type="EMBL" id="CP144754">
    <property type="protein sequence ID" value="WVZ99475.1"/>
    <property type="molecule type" value="Genomic_DNA"/>
</dbReference>
<dbReference type="AlphaFoldDB" id="A0AAQ3XIL7"/>
<gene>
    <name evidence="2" type="ORF">U9M48_044766</name>
</gene>
<evidence type="ECO:0000256" key="1">
    <source>
        <dbReference type="SAM" id="MobiDB-lite"/>
    </source>
</evidence>
<sequence>MGRCLPRIESTRRRSRSAPALPFAKPFPRQRTSAQRTRGRLARGQDTATQRREPRGNNINMLRRGTPAAALLPVVLLLLAVAAEASAAVEPMEVYFSAAELARVAGYGEEPVSSVSVAGQVACELCLRPGSDLLTFELPGAKVAVTCETEGVNNHQAANSAFATTDEYGNFSIDLPSHLHATPNIEKACAVKVLQLPADTSCRLGHRPGATYGLMLLSSEEDGVRAYTAGVIRLQNGGAPSDRCVSVENITERRR</sequence>
<evidence type="ECO:0000313" key="3">
    <source>
        <dbReference type="Proteomes" id="UP001341281"/>
    </source>
</evidence>
<evidence type="ECO:0000313" key="2">
    <source>
        <dbReference type="EMBL" id="WVZ99475.1"/>
    </source>
</evidence>
<dbReference type="Proteomes" id="UP001341281">
    <property type="component" value="Chromosome 10"/>
</dbReference>
<dbReference type="Pfam" id="PF01190">
    <property type="entry name" value="Pollen_Ole_e_1"/>
    <property type="match status" value="1"/>
</dbReference>
<dbReference type="PANTHER" id="PTHR47273">
    <property type="entry name" value="EXPRESSED PROTEIN"/>
    <property type="match status" value="1"/>
</dbReference>
<name>A0AAQ3XIL7_PASNO</name>
<feature type="region of interest" description="Disordered" evidence="1">
    <location>
        <begin position="1"/>
        <end position="61"/>
    </location>
</feature>
<reference evidence="2 3" key="1">
    <citation type="submission" date="2024-02" db="EMBL/GenBank/DDBJ databases">
        <title>High-quality chromosome-scale genome assembly of Pensacola bahiagrass (Paspalum notatum Flugge var. saurae).</title>
        <authorList>
            <person name="Vega J.M."/>
            <person name="Podio M."/>
            <person name="Orjuela J."/>
            <person name="Siena L.A."/>
            <person name="Pessino S.C."/>
            <person name="Combes M.C."/>
            <person name="Mariac C."/>
            <person name="Albertini E."/>
            <person name="Pupilli F."/>
            <person name="Ortiz J.P.A."/>
            <person name="Leblanc O."/>
        </authorList>
    </citation>
    <scope>NUCLEOTIDE SEQUENCE [LARGE SCALE GENOMIC DNA]</scope>
    <source>
        <strain evidence="2">R1</strain>
        <tissue evidence="2">Leaf</tissue>
    </source>
</reference>
<dbReference type="PANTHER" id="PTHR47273:SF6">
    <property type="entry name" value="POLLEN OLE E 1 ALLERGEN AND EXTENSIN FAMILY PROTEIN"/>
    <property type="match status" value="1"/>
</dbReference>
<proteinExistence type="predicted"/>
<evidence type="ECO:0008006" key="4">
    <source>
        <dbReference type="Google" id="ProtNLM"/>
    </source>
</evidence>
<organism evidence="2 3">
    <name type="scientific">Paspalum notatum var. saurae</name>
    <dbReference type="NCBI Taxonomy" id="547442"/>
    <lineage>
        <taxon>Eukaryota</taxon>
        <taxon>Viridiplantae</taxon>
        <taxon>Streptophyta</taxon>
        <taxon>Embryophyta</taxon>
        <taxon>Tracheophyta</taxon>
        <taxon>Spermatophyta</taxon>
        <taxon>Magnoliopsida</taxon>
        <taxon>Liliopsida</taxon>
        <taxon>Poales</taxon>
        <taxon>Poaceae</taxon>
        <taxon>PACMAD clade</taxon>
        <taxon>Panicoideae</taxon>
        <taxon>Andropogonodae</taxon>
        <taxon>Paspaleae</taxon>
        <taxon>Paspalinae</taxon>
        <taxon>Paspalum</taxon>
    </lineage>
</organism>
<accession>A0AAQ3XIL7</accession>
<keyword evidence="3" id="KW-1185">Reference proteome</keyword>